<dbReference type="Pfam" id="PF10966">
    <property type="entry name" value="DUF2768"/>
    <property type="match status" value="1"/>
</dbReference>
<keyword evidence="3" id="KW-1185">Reference proteome</keyword>
<evidence type="ECO:0000313" key="3">
    <source>
        <dbReference type="Proteomes" id="UP001469365"/>
    </source>
</evidence>
<reference evidence="2 3" key="1">
    <citation type="submission" date="2024-04" db="EMBL/GenBank/DDBJ databases">
        <title>draft genome sequnece of Paenibacillus filicis.</title>
        <authorList>
            <person name="Kim D.-U."/>
        </authorList>
    </citation>
    <scope>NUCLEOTIDE SEQUENCE [LARGE SCALE GENOMIC DNA]</scope>
    <source>
        <strain evidence="2 3">KACC14197</strain>
    </source>
</reference>
<protein>
    <submittedName>
        <fullName evidence="2">DUF2768 family protein</fullName>
    </submittedName>
</protein>
<dbReference type="EMBL" id="JBBPCC010000002">
    <property type="protein sequence ID" value="MEK8127414.1"/>
    <property type="molecule type" value="Genomic_DNA"/>
</dbReference>
<proteinExistence type="predicted"/>
<accession>A0ABU9DEV9</accession>
<dbReference type="InterPro" id="IPR020076">
    <property type="entry name" value="DUF2768"/>
</dbReference>
<keyword evidence="1" id="KW-0472">Membrane</keyword>
<gene>
    <name evidence="2" type="ORF">WMW72_05750</name>
</gene>
<feature type="transmembrane region" description="Helical" evidence="1">
    <location>
        <begin position="17"/>
        <end position="35"/>
    </location>
</feature>
<organism evidence="2 3">
    <name type="scientific">Paenibacillus filicis</name>
    <dbReference type="NCBI Taxonomy" id="669464"/>
    <lineage>
        <taxon>Bacteria</taxon>
        <taxon>Bacillati</taxon>
        <taxon>Bacillota</taxon>
        <taxon>Bacilli</taxon>
        <taxon>Bacillales</taxon>
        <taxon>Paenibacillaceae</taxon>
        <taxon>Paenibacillus</taxon>
    </lineage>
</organism>
<name>A0ABU9DEV9_9BACL</name>
<keyword evidence="1" id="KW-1133">Transmembrane helix</keyword>
<evidence type="ECO:0000313" key="2">
    <source>
        <dbReference type="EMBL" id="MEK8127414.1"/>
    </source>
</evidence>
<feature type="transmembrane region" description="Helical" evidence="1">
    <location>
        <begin position="47"/>
        <end position="66"/>
    </location>
</feature>
<comment type="caution">
    <text evidence="2">The sequence shown here is derived from an EMBL/GenBank/DDBJ whole genome shotgun (WGS) entry which is preliminary data.</text>
</comment>
<evidence type="ECO:0000256" key="1">
    <source>
        <dbReference type="SAM" id="Phobius"/>
    </source>
</evidence>
<dbReference type="Proteomes" id="UP001469365">
    <property type="component" value="Unassembled WGS sequence"/>
</dbReference>
<keyword evidence="1" id="KW-0812">Transmembrane</keyword>
<sequence>MMEKWRLIQSMSPLDKMWASFVAIGLMIVASLLITYARTRTKGVTRVLLSLLAFILFIPILIYMMASML</sequence>